<evidence type="ECO:0000313" key="10">
    <source>
        <dbReference type="EMBL" id="TSE37110.1"/>
    </source>
</evidence>
<protein>
    <submittedName>
        <fullName evidence="9">Acyl-CoA dehydrogenase</fullName>
        <ecNumber evidence="10">1.3.99.-</ecNumber>
    </submittedName>
</protein>
<dbReference type="GO" id="GO:0050660">
    <property type="term" value="F:flavin adenine dinucleotide binding"/>
    <property type="evidence" value="ECO:0007669"/>
    <property type="project" value="InterPro"/>
</dbReference>
<dbReference type="InterPro" id="IPR006091">
    <property type="entry name" value="Acyl-CoA_Oxase/DH_mid-dom"/>
</dbReference>
<dbReference type="CDD" id="cd00567">
    <property type="entry name" value="ACAD"/>
    <property type="match status" value="1"/>
</dbReference>
<comment type="cofactor">
    <cofactor evidence="1">
        <name>FAD</name>
        <dbReference type="ChEBI" id="CHEBI:57692"/>
    </cofactor>
</comment>
<dbReference type="PANTHER" id="PTHR43884">
    <property type="entry name" value="ACYL-COA DEHYDROGENASE"/>
    <property type="match status" value="1"/>
</dbReference>
<evidence type="ECO:0000259" key="6">
    <source>
        <dbReference type="Pfam" id="PF00441"/>
    </source>
</evidence>
<dbReference type="Pfam" id="PF02770">
    <property type="entry name" value="Acyl-CoA_dh_M"/>
    <property type="match status" value="1"/>
</dbReference>
<dbReference type="GO" id="GO:0003995">
    <property type="term" value="F:acyl-CoA dehydrogenase activity"/>
    <property type="evidence" value="ECO:0007669"/>
    <property type="project" value="InterPro"/>
</dbReference>
<dbReference type="AlphaFoldDB" id="A0A1A6DYY6"/>
<dbReference type="Pfam" id="PF00441">
    <property type="entry name" value="Acyl-CoA_dh_1"/>
    <property type="match status" value="1"/>
</dbReference>
<comment type="similarity">
    <text evidence="2">Belongs to the acyl-CoA dehydrogenase family.</text>
</comment>
<dbReference type="OrthoDB" id="9770681at2"/>
<dbReference type="InterPro" id="IPR036250">
    <property type="entry name" value="AcylCo_DH-like_C"/>
</dbReference>
<gene>
    <name evidence="10" type="primary">acdA_2</name>
    <name evidence="9" type="ORF">A9O67_10890</name>
    <name evidence="10" type="ORF">Tfont_01350</name>
</gene>
<dbReference type="SUPFAM" id="SSF47203">
    <property type="entry name" value="Acyl-CoA dehydrogenase C-terminal domain-like"/>
    <property type="match status" value="1"/>
</dbReference>
<dbReference type="Pfam" id="PF02771">
    <property type="entry name" value="Acyl-CoA_dh_N"/>
    <property type="match status" value="1"/>
</dbReference>
<reference evidence="10 12" key="2">
    <citation type="submission" date="2019-07" db="EMBL/GenBank/DDBJ databases">
        <title>Tepidimonas fonticaldi AT-A2 draft genome.</title>
        <authorList>
            <person name="Da Costa M.S."/>
            <person name="Froufe H.J.C."/>
            <person name="Egas C."/>
            <person name="Albuquerque L."/>
        </authorList>
    </citation>
    <scope>NUCLEOTIDE SEQUENCE [LARGE SCALE GENOMIC DNA]</scope>
    <source>
        <strain evidence="10 12">AT-A2</strain>
    </source>
</reference>
<evidence type="ECO:0000313" key="9">
    <source>
        <dbReference type="EMBL" id="OBS32053.1"/>
    </source>
</evidence>
<dbReference type="EMBL" id="LZDH01000002">
    <property type="protein sequence ID" value="OBS32053.1"/>
    <property type="molecule type" value="Genomic_DNA"/>
</dbReference>
<sequence length="406" mass="42933">MVAFDTPHPHADLPAAPSLGHLALPFFDEAHRTLGPALAAWAVEQVVDERDDRAACRDWVRRLGAGGWLRYCVPAADGGALPRLDSRALVIARETLAYRSPLADFAFAMQGLGSGAITLAGTAAQRAAHLPAVARGEQIAAFALSEPEAGSDVAALQTRATPVAGGWRLDGTKTWISNGDLADFYVTFAKTDPDTGARGISAFIVPAPRAGLDTREHIPLLAPHPLATLRFDGCALPADALLGEVNGGFKLAMRTLDIFRPSVAAAALGMARRALAEAVAHAKRRRMFGQTLADFQLTQARLGEMQALIDAGALLSYRAAWLRDQAPPDAPLPREASAAAAMAKMVATENAQRVIDMAVQMHGGLGVRSGQTVEHLYRDIRALRIYEGATEVQLLILGKAVLAAAG</sequence>
<evidence type="ECO:0000259" key="8">
    <source>
        <dbReference type="Pfam" id="PF02771"/>
    </source>
</evidence>
<dbReference type="Gene3D" id="2.40.110.10">
    <property type="entry name" value="Butyryl-CoA Dehydrogenase, subunit A, domain 2"/>
    <property type="match status" value="1"/>
</dbReference>
<reference evidence="9 11" key="1">
    <citation type="submission" date="2016-06" db="EMBL/GenBank/DDBJ databases">
        <title>Genome sequence of Tepidimonas fonticaldi PL17.</title>
        <authorList>
            <person name="Pinnaka A.K."/>
        </authorList>
    </citation>
    <scope>NUCLEOTIDE SEQUENCE [LARGE SCALE GENOMIC DNA]</scope>
    <source>
        <strain evidence="9 11">PL17</strain>
    </source>
</reference>
<dbReference type="Proteomes" id="UP000316388">
    <property type="component" value="Unassembled WGS sequence"/>
</dbReference>
<feature type="domain" description="Acyl-CoA oxidase/dehydrogenase middle" evidence="7">
    <location>
        <begin position="141"/>
        <end position="232"/>
    </location>
</feature>
<evidence type="ECO:0000259" key="7">
    <source>
        <dbReference type="Pfam" id="PF02770"/>
    </source>
</evidence>
<name>A0A1A6DYY6_9BURK</name>
<accession>A0A1A6DYY6</accession>
<evidence type="ECO:0000256" key="1">
    <source>
        <dbReference type="ARBA" id="ARBA00001974"/>
    </source>
</evidence>
<evidence type="ECO:0000256" key="2">
    <source>
        <dbReference type="ARBA" id="ARBA00009347"/>
    </source>
</evidence>
<dbReference type="Gene3D" id="1.20.140.10">
    <property type="entry name" value="Butyryl-CoA Dehydrogenase, subunit A, domain 3"/>
    <property type="match status" value="1"/>
</dbReference>
<dbReference type="FunFam" id="1.20.140.10:FF:000001">
    <property type="entry name" value="Acyl-CoA dehydrogenase"/>
    <property type="match status" value="1"/>
</dbReference>
<dbReference type="EC" id="1.3.99.-" evidence="10"/>
<evidence type="ECO:0000313" key="12">
    <source>
        <dbReference type="Proteomes" id="UP000316388"/>
    </source>
</evidence>
<evidence type="ECO:0000256" key="4">
    <source>
        <dbReference type="ARBA" id="ARBA00022827"/>
    </source>
</evidence>
<dbReference type="InterPro" id="IPR009075">
    <property type="entry name" value="AcylCo_DH/oxidase_C"/>
</dbReference>
<dbReference type="InterPro" id="IPR037069">
    <property type="entry name" value="AcylCoA_DH/ox_N_sf"/>
</dbReference>
<dbReference type="STRING" id="1101373.A9O67_10890"/>
<keyword evidence="3" id="KW-0285">Flavoprotein</keyword>
<dbReference type="SUPFAM" id="SSF56645">
    <property type="entry name" value="Acyl-CoA dehydrogenase NM domain-like"/>
    <property type="match status" value="1"/>
</dbReference>
<dbReference type="InterPro" id="IPR009100">
    <property type="entry name" value="AcylCoA_DH/oxidase_NM_dom_sf"/>
</dbReference>
<comment type="caution">
    <text evidence="9">The sequence shown here is derived from an EMBL/GenBank/DDBJ whole genome shotgun (WGS) entry which is preliminary data.</text>
</comment>
<keyword evidence="5 10" id="KW-0560">Oxidoreductase</keyword>
<dbReference type="PROSITE" id="PS00072">
    <property type="entry name" value="ACYL_COA_DH_1"/>
    <property type="match status" value="1"/>
</dbReference>
<dbReference type="PIRSF" id="PIRSF016578">
    <property type="entry name" value="HsaA"/>
    <property type="match status" value="1"/>
</dbReference>
<dbReference type="Proteomes" id="UP000091969">
    <property type="component" value="Unassembled WGS sequence"/>
</dbReference>
<dbReference type="InterPro" id="IPR013786">
    <property type="entry name" value="AcylCoA_DH/ox_N"/>
</dbReference>
<organism evidence="9 11">
    <name type="scientific">Tepidimonas fonticaldi</name>
    <dbReference type="NCBI Taxonomy" id="1101373"/>
    <lineage>
        <taxon>Bacteria</taxon>
        <taxon>Pseudomonadati</taxon>
        <taxon>Pseudomonadota</taxon>
        <taxon>Betaproteobacteria</taxon>
        <taxon>Burkholderiales</taxon>
        <taxon>Tepidimonas</taxon>
    </lineage>
</organism>
<keyword evidence="4" id="KW-0274">FAD</keyword>
<keyword evidence="11" id="KW-1185">Reference proteome</keyword>
<dbReference type="EMBL" id="VJOO01000010">
    <property type="protein sequence ID" value="TSE37110.1"/>
    <property type="molecule type" value="Genomic_DNA"/>
</dbReference>
<dbReference type="InterPro" id="IPR046373">
    <property type="entry name" value="Acyl-CoA_Oxase/DH_mid-dom_sf"/>
</dbReference>
<evidence type="ECO:0000256" key="5">
    <source>
        <dbReference type="ARBA" id="ARBA00023002"/>
    </source>
</evidence>
<dbReference type="RefSeq" id="WP_068606306.1">
    <property type="nucleotide sequence ID" value="NZ_LZDH01000002.1"/>
</dbReference>
<feature type="domain" description="Acyl-CoA dehydrogenase/oxidase C-terminal" evidence="6">
    <location>
        <begin position="246"/>
        <end position="402"/>
    </location>
</feature>
<evidence type="ECO:0000313" key="11">
    <source>
        <dbReference type="Proteomes" id="UP000091969"/>
    </source>
</evidence>
<dbReference type="InterPro" id="IPR006089">
    <property type="entry name" value="Acyl-CoA_DH_CS"/>
</dbReference>
<proteinExistence type="inferred from homology"/>
<feature type="domain" description="Acyl-CoA dehydrogenase/oxidase N-terminal" evidence="8">
    <location>
        <begin position="38"/>
        <end position="137"/>
    </location>
</feature>
<dbReference type="PANTHER" id="PTHR43884:SF22">
    <property type="entry name" value="BLR3437 PROTEIN"/>
    <property type="match status" value="1"/>
</dbReference>
<dbReference type="Gene3D" id="1.10.540.10">
    <property type="entry name" value="Acyl-CoA dehydrogenase/oxidase, N-terminal domain"/>
    <property type="match status" value="1"/>
</dbReference>
<evidence type="ECO:0000256" key="3">
    <source>
        <dbReference type="ARBA" id="ARBA00022630"/>
    </source>
</evidence>